<keyword evidence="2" id="KW-1185">Reference proteome</keyword>
<evidence type="ECO:0000313" key="2">
    <source>
        <dbReference type="Proteomes" id="UP000193922"/>
    </source>
</evidence>
<feature type="non-terminal residue" evidence="1">
    <location>
        <position position="262"/>
    </location>
</feature>
<evidence type="ECO:0000313" key="1">
    <source>
        <dbReference type="EMBL" id="ORX67513.1"/>
    </source>
</evidence>
<dbReference type="EMBL" id="MCFD01000012">
    <property type="protein sequence ID" value="ORX67513.1"/>
    <property type="molecule type" value="Genomic_DNA"/>
</dbReference>
<dbReference type="RefSeq" id="XP_040741400.1">
    <property type="nucleotide sequence ID" value="XM_040888248.1"/>
</dbReference>
<dbReference type="Proteomes" id="UP000193922">
    <property type="component" value="Unassembled WGS sequence"/>
</dbReference>
<organism evidence="1 2">
    <name type="scientific">Linderina pennispora</name>
    <dbReference type="NCBI Taxonomy" id="61395"/>
    <lineage>
        <taxon>Eukaryota</taxon>
        <taxon>Fungi</taxon>
        <taxon>Fungi incertae sedis</taxon>
        <taxon>Zoopagomycota</taxon>
        <taxon>Kickxellomycotina</taxon>
        <taxon>Kickxellomycetes</taxon>
        <taxon>Kickxellales</taxon>
        <taxon>Kickxellaceae</taxon>
        <taxon>Linderina</taxon>
    </lineage>
</organism>
<dbReference type="AlphaFoldDB" id="A0A1Y1W1U0"/>
<sequence>MLPETYALSSLTLRSTRLEASTAAIERFRATLVYLNLSLVPVATVWQGFLLPTDCEPVEFPRLEVLALKFDLTAELGGGLRVSSYPRNIQRLLRYFPCHRLAHLQLMDCDTGLMYVNPQMLACIAPPCQLHSLHIDCTATLPLLYLDVGSMLRKLTLFVSLQLSAIERLHPYCDHQMGYGGKVSGNVVSHSLQAFAVYDPATAVRLCDRKICELVDLLARVPSLLALDMGYADTVRVLERVRAMRWHAGHMGCHLKDIGCSV</sequence>
<gene>
    <name evidence="1" type="ORF">DL89DRAFT_269314</name>
</gene>
<accession>A0A1Y1W1U0</accession>
<comment type="caution">
    <text evidence="1">The sequence shown here is derived from an EMBL/GenBank/DDBJ whole genome shotgun (WGS) entry which is preliminary data.</text>
</comment>
<dbReference type="GeneID" id="63804896"/>
<proteinExistence type="predicted"/>
<protein>
    <submittedName>
        <fullName evidence="1">Uncharacterized protein</fullName>
    </submittedName>
</protein>
<reference evidence="1 2" key="1">
    <citation type="submission" date="2016-07" db="EMBL/GenBank/DDBJ databases">
        <title>Pervasive Adenine N6-methylation of Active Genes in Fungi.</title>
        <authorList>
            <consortium name="DOE Joint Genome Institute"/>
            <person name="Mondo S.J."/>
            <person name="Dannebaum R.O."/>
            <person name="Kuo R.C."/>
            <person name="Labutti K."/>
            <person name="Haridas S."/>
            <person name="Kuo A."/>
            <person name="Salamov A."/>
            <person name="Ahrendt S.R."/>
            <person name="Lipzen A."/>
            <person name="Sullivan W."/>
            <person name="Andreopoulos W.B."/>
            <person name="Clum A."/>
            <person name="Lindquist E."/>
            <person name="Daum C."/>
            <person name="Ramamoorthy G.K."/>
            <person name="Gryganskyi A."/>
            <person name="Culley D."/>
            <person name="Magnuson J.K."/>
            <person name="James T.Y."/>
            <person name="O'Malley M.A."/>
            <person name="Stajich J.E."/>
            <person name="Spatafora J.W."/>
            <person name="Visel A."/>
            <person name="Grigoriev I.V."/>
        </authorList>
    </citation>
    <scope>NUCLEOTIDE SEQUENCE [LARGE SCALE GENOMIC DNA]</scope>
    <source>
        <strain evidence="1 2">ATCC 12442</strain>
    </source>
</reference>
<name>A0A1Y1W1U0_9FUNG</name>